<dbReference type="SUPFAM" id="SSF52540">
    <property type="entry name" value="P-loop containing nucleoside triphosphate hydrolases"/>
    <property type="match status" value="2"/>
</dbReference>
<feature type="coiled-coil region" evidence="1">
    <location>
        <begin position="317"/>
        <end position="344"/>
    </location>
</feature>
<dbReference type="EMBL" id="LDOU01000016">
    <property type="protein sequence ID" value="KLV07697.1"/>
    <property type="molecule type" value="Genomic_DNA"/>
</dbReference>
<keyword evidence="4" id="KW-0378">Hydrolase</keyword>
<feature type="domain" description="Rad50/SbcC-type AAA" evidence="3">
    <location>
        <begin position="6"/>
        <end position="255"/>
    </location>
</feature>
<feature type="coiled-coil region" evidence="1">
    <location>
        <begin position="211"/>
        <end position="293"/>
    </location>
</feature>
<dbReference type="Pfam" id="PF13476">
    <property type="entry name" value="AAA_23"/>
    <property type="match status" value="1"/>
</dbReference>
<feature type="compositionally biased region" description="Polar residues" evidence="2">
    <location>
        <begin position="914"/>
        <end position="927"/>
    </location>
</feature>
<sequence>MKILALRGENLASLQQPFEIDFAGGRLGEAGLFAITGKTGAGKSTLLDAICLALYDRIPRLQSNKKNDAEIGRDDESNRIKANDVRSILSRGKAEGYAEVDFMANDGTAWRAHWHVRRARSKADGRIQAAEQWLENLDTGQRFAGKKAELQTEIERLIGLTFEQFRRAVMLPQGEFAAFLKAGSDERAALLERMTGGEIYGRLSVAAYERARDEKQKLTQLQAQLGDIELLDDEQKAELSAQLEQFKAQLQGIDQSLTALAQHQQALETEARLAQQCADAQQARQQAEQQHQEAAPRRETLVQIAKAQPARHDFSLLQKTRLQLAKLETSITNAQQSLVQDKQQLVNADGAVQQARTALNIARQQWEALEPKLKQVTVLDEQLAATQRQLSAIEAEFQQHQNDCQRQQTALDEKKRQQLQWRTRQHQLRIQLEQYHELAGVAEQYQPVLDNLDQYLSAHRTLGRLAQEKQQILHEQQSQSRNFALLEQQQKEVSGHLGELEQQLTRLDLAQQEQQLADSQKRYNDKQAELDTLRQAMSGTKEWAGLLEQTEKLQGERQELTEYLTQVEQRLAALAPAMEQLRARYQEAEQQFQQSLAVVNLSEYRSQLKPDTPCPLCGSEDHPYAAQHPVVEGLLHQQQQRLRELQQQLQDGEGERRHLQQQLPHGQQRLAVIDNELHRFRQYQDQLLAPLLDVLKQLELEESLTVSPDTARLNDQLRQWQQDAEQAYRDIRLQQQAMELAQQQIQHGRHLQHQQHQLQQAATEMKERQHQLEQSATQWKERLQSIEQQSETQQVILAARSEALNEQYGSNQWLQMLRQHGSEQYIHQLKQQVEHYLSGKKELEQTEQQLTELAPQLAELEAGLAAGYRQLAEWQQKAATLQQQAESTWQQRVAIIGEQNADSLAAQHKAAMSEAQQRLTETEQAQRQAGEKVAAAEAALTGWQQQEKETAAEHRQVVHDWLGWQEKLGLNEHQLMQLLSKDEHWQEQEQAALKALDDALTQAASVLKERQRAIELHQAAADAARDWGEAFELALNSAEPISVQLAPLQTQWQQDKAGLEEQIFRLRQRLVQAEQALQQAGELTEKLAAQQQQTELWGQMSELIGSATGNKFRTLAQGLTLQQLVVLANEHLQELAPRYALQPVPGSPLALQVIDHDMGDEVRSVESLSGGESFLVSLALALALASLAADTRQLGSLFIDEGFGTLDPDSLEMALSCLDALQADGRQIGVISHVSTLVERIGVQVCVEAQGGGRSKIAVKG</sequence>
<dbReference type="InterPro" id="IPR027417">
    <property type="entry name" value="P-loop_NTPase"/>
</dbReference>
<feature type="region of interest" description="Disordered" evidence="2">
    <location>
        <begin position="747"/>
        <end position="769"/>
    </location>
</feature>
<evidence type="ECO:0000256" key="1">
    <source>
        <dbReference type="SAM" id="Coils"/>
    </source>
</evidence>
<dbReference type="AlphaFoldDB" id="A0A0J1JZQ8"/>
<dbReference type="Gene3D" id="3.40.50.300">
    <property type="entry name" value="P-loop containing nucleotide triphosphate hydrolases"/>
    <property type="match status" value="2"/>
</dbReference>
<dbReference type="GO" id="GO:0004527">
    <property type="term" value="F:exonuclease activity"/>
    <property type="evidence" value="ECO:0007669"/>
    <property type="project" value="UniProtKB-KW"/>
</dbReference>
<feature type="coiled-coil region" evidence="1">
    <location>
        <begin position="1056"/>
        <end position="1093"/>
    </location>
</feature>
<evidence type="ECO:0000259" key="3">
    <source>
        <dbReference type="Pfam" id="PF13476"/>
    </source>
</evidence>
<dbReference type="PANTHER" id="PTHR32114:SF2">
    <property type="entry name" value="ABC TRANSPORTER ABCH.3"/>
    <property type="match status" value="1"/>
</dbReference>
<proteinExistence type="predicted"/>
<dbReference type="RefSeq" id="WP_047886568.1">
    <property type="nucleotide sequence ID" value="NZ_LDOU01000016.1"/>
</dbReference>
<name>A0A0J1JZQ8_9GAMM</name>
<dbReference type="Proteomes" id="UP000035909">
    <property type="component" value="Unassembled WGS sequence"/>
</dbReference>
<keyword evidence="1" id="KW-0175">Coiled coil</keyword>
<feature type="region of interest" description="Disordered" evidence="2">
    <location>
        <begin position="913"/>
        <end position="932"/>
    </location>
</feature>
<dbReference type="STRING" id="320778.ABT57_17600"/>
<dbReference type="PATRIC" id="fig|320778.3.peg.3826"/>
<protein>
    <submittedName>
        <fullName evidence="4">Exonuclease SbcC</fullName>
    </submittedName>
</protein>
<dbReference type="GO" id="GO:0006302">
    <property type="term" value="P:double-strand break repair"/>
    <property type="evidence" value="ECO:0007669"/>
    <property type="project" value="InterPro"/>
</dbReference>
<dbReference type="GO" id="GO:0016887">
    <property type="term" value="F:ATP hydrolysis activity"/>
    <property type="evidence" value="ECO:0007669"/>
    <property type="project" value="InterPro"/>
</dbReference>
<organism evidence="4 5">
    <name type="scientific">Photobacterium ganghwense</name>
    <dbReference type="NCBI Taxonomy" id="320778"/>
    <lineage>
        <taxon>Bacteria</taxon>
        <taxon>Pseudomonadati</taxon>
        <taxon>Pseudomonadota</taxon>
        <taxon>Gammaproteobacteria</taxon>
        <taxon>Vibrionales</taxon>
        <taxon>Vibrionaceae</taxon>
        <taxon>Photobacterium</taxon>
    </lineage>
</organism>
<keyword evidence="4" id="KW-0540">Nuclease</keyword>
<keyword evidence="4" id="KW-0269">Exonuclease</keyword>
<dbReference type="Pfam" id="PF13558">
    <property type="entry name" value="SbcC_Walker_B"/>
    <property type="match status" value="1"/>
</dbReference>
<reference evidence="4 5" key="1">
    <citation type="submission" date="2015-05" db="EMBL/GenBank/DDBJ databases">
        <title>Photobacterium galathea sp. nov.</title>
        <authorList>
            <person name="Machado H."/>
            <person name="Gram L."/>
        </authorList>
    </citation>
    <scope>NUCLEOTIDE SEQUENCE [LARGE SCALE GENOMIC DNA]</scope>
    <source>
        <strain evidence="4 5">DSM 22954</strain>
    </source>
</reference>
<dbReference type="OrthoDB" id="9795626at2"/>
<evidence type="ECO:0000256" key="2">
    <source>
        <dbReference type="SAM" id="MobiDB-lite"/>
    </source>
</evidence>
<feature type="coiled-coil region" evidence="1">
    <location>
        <begin position="509"/>
        <end position="598"/>
    </location>
</feature>
<gene>
    <name evidence="4" type="ORF">ABT57_17600</name>
</gene>
<feature type="coiled-coil region" evidence="1">
    <location>
        <begin position="635"/>
        <end position="662"/>
    </location>
</feature>
<dbReference type="PANTHER" id="PTHR32114">
    <property type="entry name" value="ABC TRANSPORTER ABCH.3"/>
    <property type="match status" value="1"/>
</dbReference>
<feature type="coiled-coil region" evidence="1">
    <location>
        <begin position="376"/>
        <end position="417"/>
    </location>
</feature>
<accession>A0A0J1JZQ8</accession>
<comment type="caution">
    <text evidence="4">The sequence shown here is derived from an EMBL/GenBank/DDBJ whole genome shotgun (WGS) entry which is preliminary data.</text>
</comment>
<evidence type="ECO:0000313" key="4">
    <source>
        <dbReference type="EMBL" id="KLV07697.1"/>
    </source>
</evidence>
<dbReference type="InterPro" id="IPR038729">
    <property type="entry name" value="Rad50/SbcC_AAA"/>
</dbReference>
<evidence type="ECO:0000313" key="5">
    <source>
        <dbReference type="Proteomes" id="UP000035909"/>
    </source>
</evidence>
<keyword evidence="5" id="KW-1185">Reference proteome</keyword>